<dbReference type="SMART" id="SM00591">
    <property type="entry name" value="RWD"/>
    <property type="match status" value="1"/>
</dbReference>
<dbReference type="OrthoDB" id="10045773at2759"/>
<dbReference type="AlphaFoldDB" id="A0A8J1TMX0"/>
<accession>A0A8J1TMX0</accession>
<keyword evidence="2" id="KW-1185">Reference proteome</keyword>
<dbReference type="EMBL" id="CAIIXF020000012">
    <property type="protein sequence ID" value="CAH1802154.1"/>
    <property type="molecule type" value="Genomic_DNA"/>
</dbReference>
<comment type="caution">
    <text evidence="1">The sequence shown here is derived from an EMBL/GenBank/DDBJ whole genome shotgun (WGS) entry which is preliminary data.</text>
</comment>
<dbReference type="InterPro" id="IPR016135">
    <property type="entry name" value="UBQ-conjugating_enzyme/RWD"/>
</dbReference>
<dbReference type="Pfam" id="PF05773">
    <property type="entry name" value="RWD"/>
    <property type="match status" value="1"/>
</dbReference>
<organism evidence="1 2">
    <name type="scientific">Owenia fusiformis</name>
    <name type="common">Polychaete worm</name>
    <dbReference type="NCBI Taxonomy" id="6347"/>
    <lineage>
        <taxon>Eukaryota</taxon>
        <taxon>Metazoa</taxon>
        <taxon>Spiralia</taxon>
        <taxon>Lophotrochozoa</taxon>
        <taxon>Annelida</taxon>
        <taxon>Polychaeta</taxon>
        <taxon>Sedentaria</taxon>
        <taxon>Canalipalpata</taxon>
        <taxon>Sabellida</taxon>
        <taxon>Oweniida</taxon>
        <taxon>Oweniidae</taxon>
        <taxon>Owenia</taxon>
    </lineage>
</organism>
<sequence>MSCEEQQQEEVEVLQSIYDGDTNYIQVNDTTFQYKVGEHEHHKSFLVEVQWGEQYPEELPSINLDAFYNKHVLQEIKDNIVEKIRTQAEEFQGCAMTYTLFEFAKENAEEFMVNQPEFQTTSDERNIAQEDQVKQVKQKKEQLTKAQKRKIINRVDNTGELPRGHDWIDVVKHLHQTGRGDNNS</sequence>
<protein>
    <submittedName>
        <fullName evidence="1">Uncharacterized protein</fullName>
    </submittedName>
</protein>
<proteinExistence type="predicted"/>
<dbReference type="PANTHER" id="PTHR21275">
    <property type="entry name" value="RWD DOMAIN-CONTAINING PROTEIN 4"/>
    <property type="match status" value="1"/>
</dbReference>
<dbReference type="CDD" id="cd23817">
    <property type="entry name" value="RWD-RWDD4"/>
    <property type="match status" value="1"/>
</dbReference>
<dbReference type="InterPro" id="IPR006575">
    <property type="entry name" value="RWD_dom"/>
</dbReference>
<dbReference type="PANTHER" id="PTHR21275:SF1">
    <property type="entry name" value="RWD DOMAIN-CONTAINING PROTEIN 4"/>
    <property type="match status" value="1"/>
</dbReference>
<reference evidence="1" key="1">
    <citation type="submission" date="2022-03" db="EMBL/GenBank/DDBJ databases">
        <authorList>
            <person name="Martin C."/>
        </authorList>
    </citation>
    <scope>NUCLEOTIDE SEQUENCE</scope>
</reference>
<dbReference type="Gene3D" id="3.10.110.10">
    <property type="entry name" value="Ubiquitin Conjugating Enzyme"/>
    <property type="match status" value="1"/>
</dbReference>
<name>A0A8J1TMX0_OWEFU</name>
<dbReference type="PROSITE" id="PS50908">
    <property type="entry name" value="RWD"/>
    <property type="match status" value="1"/>
</dbReference>
<dbReference type="SUPFAM" id="SSF54495">
    <property type="entry name" value="UBC-like"/>
    <property type="match status" value="1"/>
</dbReference>
<evidence type="ECO:0000313" key="1">
    <source>
        <dbReference type="EMBL" id="CAH1802154.1"/>
    </source>
</evidence>
<dbReference type="Proteomes" id="UP000749559">
    <property type="component" value="Unassembled WGS sequence"/>
</dbReference>
<evidence type="ECO:0000313" key="2">
    <source>
        <dbReference type="Proteomes" id="UP000749559"/>
    </source>
</evidence>
<dbReference type="InterPro" id="IPR042770">
    <property type="entry name" value="RWDD4"/>
</dbReference>
<gene>
    <name evidence="1" type="ORF">OFUS_LOCUS25866</name>
</gene>